<dbReference type="Gene3D" id="2.30.120.10">
    <property type="match status" value="1"/>
</dbReference>
<dbReference type="PIRSF" id="PIRSF001227">
    <property type="entry name" value="Pen_acylase"/>
    <property type="match status" value="1"/>
</dbReference>
<feature type="chain" id="PRO_5009184453" evidence="7">
    <location>
        <begin position="32"/>
        <end position="690"/>
    </location>
</feature>
<dbReference type="CDD" id="cd01936">
    <property type="entry name" value="Ntn_CA"/>
    <property type="match status" value="1"/>
</dbReference>
<keyword evidence="6" id="KW-0479">Metal-binding</keyword>
<dbReference type="Pfam" id="PF01804">
    <property type="entry name" value="Penicil_amidase"/>
    <property type="match status" value="1"/>
</dbReference>
<keyword evidence="4" id="KW-0865">Zymogen</keyword>
<comment type="cofactor">
    <cofactor evidence="6">
        <name>Ca(2+)</name>
        <dbReference type="ChEBI" id="CHEBI:29108"/>
    </cofactor>
    <text evidence="6">Binds 1 Ca(2+) ion per dimer.</text>
</comment>
<feature type="binding site" evidence="6">
    <location>
        <position position="257"/>
    </location>
    <ligand>
        <name>Ca(2+)</name>
        <dbReference type="ChEBI" id="CHEBI:29108"/>
    </ligand>
</feature>
<dbReference type="GO" id="GO:0017000">
    <property type="term" value="P:antibiotic biosynthetic process"/>
    <property type="evidence" value="ECO:0007669"/>
    <property type="project" value="InterPro"/>
</dbReference>
<dbReference type="InterPro" id="IPR043147">
    <property type="entry name" value="Penicillin_amidase_A-knob"/>
</dbReference>
<dbReference type="GO" id="GO:0016811">
    <property type="term" value="F:hydrolase activity, acting on carbon-nitrogen (but not peptide) bonds, in linear amides"/>
    <property type="evidence" value="ECO:0007669"/>
    <property type="project" value="InterPro"/>
</dbReference>
<accession>A0A1E5QQ42</accession>
<evidence type="ECO:0000256" key="1">
    <source>
        <dbReference type="ARBA" id="ARBA00006586"/>
    </source>
</evidence>
<dbReference type="OrthoDB" id="9759796at2"/>
<dbReference type="Gene3D" id="3.60.20.10">
    <property type="entry name" value="Glutamine Phosphoribosylpyrophosphate, subunit 1, domain 1"/>
    <property type="match status" value="1"/>
</dbReference>
<reference evidence="8" key="1">
    <citation type="submission" date="2016-09" db="EMBL/GenBank/DDBJ databases">
        <title>Draft genome of thermotolerant cyanobacterium Desertifilum sp. strain IPPAS B-1220.</title>
        <authorList>
            <person name="Sinetova M.A."/>
            <person name="Bolakhan K."/>
            <person name="Zayadan B.K."/>
            <person name="Mironov K.S."/>
            <person name="Ustinova V."/>
            <person name="Kupriyanova E.V."/>
            <person name="Sidorov R.A."/>
            <person name="Skrypnik A.N."/>
            <person name="Gogoleva N.E."/>
            <person name="Gogolev Y.V."/>
            <person name="Los D.A."/>
        </authorList>
    </citation>
    <scope>NUCLEOTIDE SEQUENCE [LARGE SCALE GENOMIC DNA]</scope>
    <source>
        <strain evidence="8">IPPAS B-1220</strain>
    </source>
</reference>
<dbReference type="InterPro" id="IPR023343">
    <property type="entry name" value="Penicillin_amidase_dom1"/>
</dbReference>
<feature type="binding site" evidence="6">
    <location>
        <position position="258"/>
    </location>
    <ligand>
        <name>Ca(2+)</name>
        <dbReference type="ChEBI" id="CHEBI:29108"/>
    </ligand>
</feature>
<gene>
    <name evidence="8" type="ORF">BH720_04595</name>
</gene>
<keyword evidence="2 7" id="KW-0732">Signal</keyword>
<feature type="binding site" evidence="6">
    <location>
        <position position="255"/>
    </location>
    <ligand>
        <name>Ca(2+)</name>
        <dbReference type="ChEBI" id="CHEBI:29108"/>
    </ligand>
</feature>
<dbReference type="EMBL" id="MJGC01000038">
    <property type="protein sequence ID" value="OEJ76453.1"/>
    <property type="molecule type" value="Genomic_DNA"/>
</dbReference>
<evidence type="ECO:0000256" key="6">
    <source>
        <dbReference type="PIRSR" id="PIRSR001227-2"/>
    </source>
</evidence>
<dbReference type="AlphaFoldDB" id="A0A1E5QQ42"/>
<evidence type="ECO:0000256" key="7">
    <source>
        <dbReference type="SAM" id="SignalP"/>
    </source>
</evidence>
<keyword evidence="3" id="KW-0378">Hydrolase</keyword>
<protein>
    <submittedName>
        <fullName evidence="8">7-beta-(4-carbaxybutanamido)cephalosporanic acid acylase</fullName>
    </submittedName>
</protein>
<evidence type="ECO:0000256" key="4">
    <source>
        <dbReference type="ARBA" id="ARBA00023145"/>
    </source>
</evidence>
<dbReference type="InterPro" id="IPR029055">
    <property type="entry name" value="Ntn_hydrolases_N"/>
</dbReference>
<dbReference type="InterPro" id="IPR002692">
    <property type="entry name" value="S45"/>
</dbReference>
<organism evidence="8">
    <name type="scientific">Desertifilum tharense IPPAS B-1220</name>
    <dbReference type="NCBI Taxonomy" id="1781255"/>
    <lineage>
        <taxon>Bacteria</taxon>
        <taxon>Bacillati</taxon>
        <taxon>Cyanobacteriota</taxon>
        <taxon>Cyanophyceae</taxon>
        <taxon>Desertifilales</taxon>
        <taxon>Desertifilaceae</taxon>
        <taxon>Desertifilum</taxon>
    </lineage>
</organism>
<feature type="signal peptide" evidence="7">
    <location>
        <begin position="1"/>
        <end position="31"/>
    </location>
</feature>
<evidence type="ECO:0000256" key="2">
    <source>
        <dbReference type="ARBA" id="ARBA00022729"/>
    </source>
</evidence>
<comment type="caution">
    <text evidence="8">The sequence shown here is derived from an EMBL/GenBank/DDBJ whole genome shotgun (WGS) entry which is preliminary data.</text>
</comment>
<dbReference type="InterPro" id="IPR043146">
    <property type="entry name" value="Penicillin_amidase_N_B-knob"/>
</dbReference>
<evidence type="ECO:0000256" key="5">
    <source>
        <dbReference type="PIRSR" id="PIRSR001227-1"/>
    </source>
</evidence>
<dbReference type="STRING" id="1781255.BH720_04595"/>
<dbReference type="PANTHER" id="PTHR34218">
    <property type="entry name" value="PEPTIDASE S45 PENICILLIN AMIDASE"/>
    <property type="match status" value="1"/>
</dbReference>
<comment type="similarity">
    <text evidence="1">Belongs to the peptidase S45 family.</text>
</comment>
<proteinExistence type="inferred from homology"/>
<dbReference type="Gene3D" id="1.10.439.10">
    <property type="entry name" value="Penicillin Amidohydrolase, domain 1"/>
    <property type="match status" value="1"/>
</dbReference>
<sequence length="690" mass="77460">MIYQKYSHFWKVTLLSLVLAFTLHSCTLANATMNKTEILWDTWGVPHVFAKDNESLFKAFGWAQMHSHGNLILRLYAEARGRAAEYWGEQYLESDQEIRSLGIPTLAAQWYEAQKPEMRRYLDAFARGMNEYGKSHAIDESLQPVFPITGVDILAHALRNVHFTFLPQAGAVPHLTQRWQAGSNAWAIAPKRSASGHAMLLANPHLQWSGQFLLYEAHLTSPDLNLYGATLVGMPILVFAFNDHLGWAHTVNTIDAVDLYELTLVSQGNQLGYEWDGGFKPLEVTTQTLQVKQPDGSFRSEPLTIYRSIQGSVIHQKDNKALAMRIAGLDRPDMLEQYWDMARSQNLQEFETALKRLQIPMFTVLYADKEGHILHVFNGQVPKRPPGSWDGVVPGNTSATLWTQTHPYEELPRVLDPRSGWLQNANDPPWTTTFPAELNPQDYPAYMAPQFMHLRAQRSAKLLSEGETLSFEEMIERKNSTHVELADRVLDDLLSAASTSDDPIVQQAVEVLQAWNRNTNADSQGGVLFAAWAQAMNFPQDFATRWDANSPLTTPFGLANPSQAVEVLTSVARQVQETYGSLAIPWGDVYRLKYGKHDLPATGGSGSLGVFRVFDFIPAGKQFQCGFGDTFIAAVEFSQPLRAKVLNTYGNASQPDSPHAGDQLELMGQLREIWRDRAAIEAHLEHRETL</sequence>
<dbReference type="Gene3D" id="1.10.1400.10">
    <property type="match status" value="1"/>
</dbReference>
<dbReference type="InterPro" id="IPR014395">
    <property type="entry name" value="Pen/GL7ACA/AHL_acylase"/>
</dbReference>
<dbReference type="PANTHER" id="PTHR34218:SF3">
    <property type="entry name" value="ACYL-HOMOSERINE LACTONE ACYLASE PVDQ"/>
    <property type="match status" value="1"/>
</dbReference>
<dbReference type="SUPFAM" id="SSF56235">
    <property type="entry name" value="N-terminal nucleophile aminohydrolases (Ntn hydrolases)"/>
    <property type="match status" value="1"/>
</dbReference>
<keyword evidence="6" id="KW-0106">Calcium</keyword>
<dbReference type="RefSeq" id="WP_069965983.1">
    <property type="nucleotide sequence ID" value="NZ_CM124774.1"/>
</dbReference>
<feature type="active site" description="Nucleophile" evidence="5">
    <location>
        <position position="183"/>
    </location>
</feature>
<evidence type="ECO:0000256" key="3">
    <source>
        <dbReference type="ARBA" id="ARBA00022801"/>
    </source>
</evidence>
<name>A0A1E5QQ42_9CYAN</name>
<dbReference type="GO" id="GO:0046872">
    <property type="term" value="F:metal ion binding"/>
    <property type="evidence" value="ECO:0007669"/>
    <property type="project" value="UniProtKB-KW"/>
</dbReference>
<evidence type="ECO:0000313" key="8">
    <source>
        <dbReference type="EMBL" id="OEJ76453.1"/>
    </source>
</evidence>